<dbReference type="SUPFAM" id="SSF47616">
    <property type="entry name" value="GST C-terminal domain-like"/>
    <property type="match status" value="1"/>
</dbReference>
<evidence type="ECO:0000313" key="3">
    <source>
        <dbReference type="Proteomes" id="UP001152130"/>
    </source>
</evidence>
<dbReference type="InterPro" id="IPR054416">
    <property type="entry name" value="GST_UstS-like_C"/>
</dbReference>
<organism evidence="2 3">
    <name type="scientific">Fusarium irregulare</name>
    <dbReference type="NCBI Taxonomy" id="2494466"/>
    <lineage>
        <taxon>Eukaryota</taxon>
        <taxon>Fungi</taxon>
        <taxon>Dikarya</taxon>
        <taxon>Ascomycota</taxon>
        <taxon>Pezizomycotina</taxon>
        <taxon>Sordariomycetes</taxon>
        <taxon>Hypocreomycetidae</taxon>
        <taxon>Hypocreales</taxon>
        <taxon>Nectriaceae</taxon>
        <taxon>Fusarium</taxon>
        <taxon>Fusarium incarnatum-equiseti species complex</taxon>
    </lineage>
</organism>
<evidence type="ECO:0000259" key="1">
    <source>
        <dbReference type="Pfam" id="PF22041"/>
    </source>
</evidence>
<evidence type="ECO:0000313" key="2">
    <source>
        <dbReference type="EMBL" id="KAJ4007437.1"/>
    </source>
</evidence>
<reference evidence="2" key="1">
    <citation type="submission" date="2022-10" db="EMBL/GenBank/DDBJ databases">
        <title>Fusarium specimens isolated from Avocado Roots.</title>
        <authorList>
            <person name="Stajich J."/>
            <person name="Roper C."/>
            <person name="Heimlech-Rivalta G."/>
        </authorList>
    </citation>
    <scope>NUCLEOTIDE SEQUENCE</scope>
    <source>
        <strain evidence="2">CF00143</strain>
    </source>
</reference>
<feature type="domain" description="Glutathione S-transferase UstS-like C-terminal" evidence="1">
    <location>
        <begin position="31"/>
        <end position="128"/>
    </location>
</feature>
<name>A0A9W8U5M6_9HYPO</name>
<keyword evidence="3" id="KW-1185">Reference proteome</keyword>
<proteinExistence type="predicted"/>
<sequence length="159" mass="18311">MGSRAIAEALEKHSNLQPLRLEAKESAKVEQLAEKLLIASRPLWAHLLPKILTESNGEYYSTTRAKRFGMSLDLYYTEHVSQHLWNHLDAMCLDIGQSLAQSPGPYLLGQQPTYADFTVVALIKFFCCVNKAMADHFFLVEPRLRKLYEACYQWFKRDD</sequence>
<dbReference type="Gene3D" id="1.20.1050.10">
    <property type="match status" value="1"/>
</dbReference>
<gene>
    <name evidence="2" type="ORF">NW766_010122</name>
</gene>
<dbReference type="Pfam" id="PF22041">
    <property type="entry name" value="GST_C_7"/>
    <property type="match status" value="1"/>
</dbReference>
<dbReference type="EMBL" id="JAPDHF010000017">
    <property type="protein sequence ID" value="KAJ4007437.1"/>
    <property type="molecule type" value="Genomic_DNA"/>
</dbReference>
<dbReference type="AlphaFoldDB" id="A0A9W8U5M6"/>
<accession>A0A9W8U5M6</accession>
<comment type="caution">
    <text evidence="2">The sequence shown here is derived from an EMBL/GenBank/DDBJ whole genome shotgun (WGS) entry which is preliminary data.</text>
</comment>
<dbReference type="InterPro" id="IPR036282">
    <property type="entry name" value="Glutathione-S-Trfase_C_sf"/>
</dbReference>
<protein>
    <recommendedName>
        <fullName evidence="1">Glutathione S-transferase UstS-like C-terminal domain-containing protein</fullName>
    </recommendedName>
</protein>
<dbReference type="Proteomes" id="UP001152130">
    <property type="component" value="Unassembled WGS sequence"/>
</dbReference>
<dbReference type="CDD" id="cd00299">
    <property type="entry name" value="GST_C_family"/>
    <property type="match status" value="1"/>
</dbReference>